<dbReference type="EMBL" id="HG966617">
    <property type="protein sequence ID" value="CDO60835.1"/>
    <property type="molecule type" value="Genomic_DNA"/>
</dbReference>
<reference evidence="1 2" key="1">
    <citation type="journal article" date="2014" name="Front. Genet.">
        <title>Genome and metabolic network of "Candidatus Phaeomarinobacter ectocarpi" Ec32, a new candidate genus of Alphaproteobacteria frequently associated with brown algae.</title>
        <authorList>
            <person name="Dittami S.M."/>
            <person name="Barbeyron T."/>
            <person name="Boyen C."/>
            <person name="Cambefort J."/>
            <person name="Collet G."/>
            <person name="Delage L."/>
            <person name="Gobet A."/>
            <person name="Groisillier A."/>
            <person name="Leblanc C."/>
            <person name="Michel G."/>
            <person name="Scornet D."/>
            <person name="Siegel A."/>
            <person name="Tapia J.E."/>
            <person name="Tonon T."/>
        </authorList>
    </citation>
    <scope>NUCLEOTIDE SEQUENCE [LARGE SCALE GENOMIC DNA]</scope>
    <source>
        <strain evidence="1 2">Ec32</strain>
    </source>
</reference>
<evidence type="ECO:0008006" key="3">
    <source>
        <dbReference type="Google" id="ProtNLM"/>
    </source>
</evidence>
<evidence type="ECO:0000313" key="2">
    <source>
        <dbReference type="Proteomes" id="UP000032160"/>
    </source>
</evidence>
<name>X5MMZ4_9HYPH</name>
<dbReference type="RefSeq" id="WP_043948787.1">
    <property type="nucleotide sequence ID" value="NZ_HG966617.1"/>
</dbReference>
<dbReference type="AlphaFoldDB" id="X5MMZ4"/>
<dbReference type="Pfam" id="PF11363">
    <property type="entry name" value="DUF3164"/>
    <property type="match status" value="1"/>
</dbReference>
<organism evidence="1 2">
    <name type="scientific">Candidatus Phaeomarinibacter ectocarpi</name>
    <dbReference type="NCBI Taxonomy" id="1458461"/>
    <lineage>
        <taxon>Bacteria</taxon>
        <taxon>Pseudomonadati</taxon>
        <taxon>Pseudomonadota</taxon>
        <taxon>Alphaproteobacteria</taxon>
        <taxon>Hyphomicrobiales</taxon>
        <taxon>Parvibaculaceae</taxon>
        <taxon>Candidatus Phaeomarinibacter</taxon>
    </lineage>
</organism>
<dbReference type="STRING" id="1458461.BN1012_Phect2622"/>
<dbReference type="HOGENOM" id="CLU_086570_1_0_5"/>
<evidence type="ECO:0000313" key="1">
    <source>
        <dbReference type="EMBL" id="CDO60835.1"/>
    </source>
</evidence>
<gene>
    <name evidence="1" type="ORF">BN1012_Phect2622</name>
</gene>
<dbReference type="KEGG" id="pect:BN1012_Phect2622"/>
<dbReference type="Proteomes" id="UP000032160">
    <property type="component" value="Chromosome I"/>
</dbReference>
<dbReference type="OrthoDB" id="7554786at2"/>
<accession>X5MMZ4</accession>
<sequence>MTQKQIPDGYMQDSTGKLVPESLVKPIDKERDALVLAVVEEAADLNRAIAAFKSQIFDEIQAFLDLSAERYDVKLGGRKGNVQLTSFDGKYRVLRAISELITFDEGLQAAKALIDECIAEWSGGADDKIKVLVNDAFQVNKGRIDTQRVLGLRKLEIDDPKWKRAMEAISDAVTVHGTRSYIRIYERIGETDKYRQISLDMAGA</sequence>
<keyword evidence="2" id="KW-1185">Reference proteome</keyword>
<dbReference type="InterPro" id="IPR021505">
    <property type="entry name" value="Phage_B3_Orf6"/>
</dbReference>
<protein>
    <recommendedName>
        <fullName evidence="3">Sulfate transporter</fullName>
    </recommendedName>
</protein>
<proteinExistence type="predicted"/>